<comment type="caution">
    <text evidence="3">The sequence shown here is derived from an EMBL/GenBank/DDBJ whole genome shotgun (WGS) entry which is preliminary data.</text>
</comment>
<dbReference type="InterPro" id="IPR020904">
    <property type="entry name" value="Sc_DH/Rdtase_CS"/>
</dbReference>
<organism evidence="3 4">
    <name type="scientific">Streptacidiphilus pinicola</name>
    <dbReference type="NCBI Taxonomy" id="2219663"/>
    <lineage>
        <taxon>Bacteria</taxon>
        <taxon>Bacillati</taxon>
        <taxon>Actinomycetota</taxon>
        <taxon>Actinomycetes</taxon>
        <taxon>Kitasatosporales</taxon>
        <taxon>Streptomycetaceae</taxon>
        <taxon>Streptacidiphilus</taxon>
    </lineage>
</organism>
<dbReference type="PRINTS" id="PR00081">
    <property type="entry name" value="GDHRDH"/>
</dbReference>
<dbReference type="Pfam" id="PF13561">
    <property type="entry name" value="adh_short_C2"/>
    <property type="match status" value="1"/>
</dbReference>
<evidence type="ECO:0000313" key="3">
    <source>
        <dbReference type="EMBL" id="RAG83174.1"/>
    </source>
</evidence>
<evidence type="ECO:0000313" key="4">
    <source>
        <dbReference type="Proteomes" id="UP000248889"/>
    </source>
</evidence>
<dbReference type="OrthoDB" id="517007at2"/>
<dbReference type="Gene3D" id="3.40.50.720">
    <property type="entry name" value="NAD(P)-binding Rossmann-like Domain"/>
    <property type="match status" value="1"/>
</dbReference>
<name>A0A2X0IDX1_9ACTN</name>
<dbReference type="GO" id="GO:0016616">
    <property type="term" value="F:oxidoreductase activity, acting on the CH-OH group of donors, NAD or NADP as acceptor"/>
    <property type="evidence" value="ECO:0007669"/>
    <property type="project" value="TreeGrafter"/>
</dbReference>
<evidence type="ECO:0000256" key="2">
    <source>
        <dbReference type="ARBA" id="ARBA00023002"/>
    </source>
</evidence>
<proteinExistence type="inferred from homology"/>
<dbReference type="PANTHER" id="PTHR42760">
    <property type="entry name" value="SHORT-CHAIN DEHYDROGENASES/REDUCTASES FAMILY MEMBER"/>
    <property type="match status" value="1"/>
</dbReference>
<dbReference type="FunFam" id="3.40.50.720:FF:000084">
    <property type="entry name" value="Short-chain dehydrogenase reductase"/>
    <property type="match status" value="1"/>
</dbReference>
<dbReference type="InterPro" id="IPR036291">
    <property type="entry name" value="NAD(P)-bd_dom_sf"/>
</dbReference>
<evidence type="ECO:0000256" key="1">
    <source>
        <dbReference type="ARBA" id="ARBA00006484"/>
    </source>
</evidence>
<dbReference type="EMBL" id="QKYN01000093">
    <property type="protein sequence ID" value="RAG83174.1"/>
    <property type="molecule type" value="Genomic_DNA"/>
</dbReference>
<comment type="similarity">
    <text evidence="1">Belongs to the short-chain dehydrogenases/reductases (SDR) family.</text>
</comment>
<dbReference type="PROSITE" id="PS00061">
    <property type="entry name" value="ADH_SHORT"/>
    <property type="match status" value="1"/>
</dbReference>
<reference evidence="3 4" key="1">
    <citation type="submission" date="2018-06" db="EMBL/GenBank/DDBJ databases">
        <title>Streptacidiphilus pinicola sp. nov., isolated from pine grove soil.</title>
        <authorList>
            <person name="Roh S.G."/>
            <person name="Park S."/>
            <person name="Kim M.-K."/>
            <person name="Yun B.-R."/>
            <person name="Park J."/>
            <person name="Kim M.J."/>
            <person name="Kim Y.S."/>
            <person name="Kim S.B."/>
        </authorList>
    </citation>
    <scope>NUCLEOTIDE SEQUENCE [LARGE SCALE GENOMIC DNA]</scope>
    <source>
        <strain evidence="3 4">MMS16-CNU450</strain>
    </source>
</reference>
<dbReference type="PRINTS" id="PR00080">
    <property type="entry name" value="SDRFAMILY"/>
</dbReference>
<protein>
    <submittedName>
        <fullName evidence="3">SDR family NAD(P)-dependent oxidoreductase</fullName>
    </submittedName>
</protein>
<dbReference type="AlphaFoldDB" id="A0A2X0IDX1"/>
<gene>
    <name evidence="3" type="ORF">DN069_23585</name>
</gene>
<dbReference type="RefSeq" id="WP_111504002.1">
    <property type="nucleotide sequence ID" value="NZ_QKYN01000093.1"/>
</dbReference>
<dbReference type="InterPro" id="IPR002347">
    <property type="entry name" value="SDR_fam"/>
</dbReference>
<sequence length="251" mass="25975">MRIVLISGASSGIGEATAARFAAAGDRVYNLDVRPPAADAPGVTWRETDVADWAAVAAAVDRAHEEHGRLDVVIANAGISVRHNVLATTWAEARRVVDVNLLGVFGLWQAAARHMVVDGGGVLLGTASVNGHRAFPNYADYNATKAGVAALCRTFALELSPVVRVACVTPGAVLTPMQLAEYSPEMLAEVNARIPAGRHALPSEIAAAFHYLASPEAAFLTGQELVLDGGEIAGSTTSDFGVAVPQGSALS</sequence>
<dbReference type="Proteomes" id="UP000248889">
    <property type="component" value="Unassembled WGS sequence"/>
</dbReference>
<keyword evidence="4" id="KW-1185">Reference proteome</keyword>
<accession>A0A2X0IDX1</accession>
<dbReference type="CDD" id="cd05233">
    <property type="entry name" value="SDR_c"/>
    <property type="match status" value="1"/>
</dbReference>
<keyword evidence="2" id="KW-0560">Oxidoreductase</keyword>
<dbReference type="SUPFAM" id="SSF51735">
    <property type="entry name" value="NAD(P)-binding Rossmann-fold domains"/>
    <property type="match status" value="1"/>
</dbReference>